<comment type="similarity">
    <text evidence="1">Belongs to the YciI family.</text>
</comment>
<feature type="domain" description="YCII-related" evidence="2">
    <location>
        <begin position="1"/>
        <end position="87"/>
    </location>
</feature>
<evidence type="ECO:0000256" key="1">
    <source>
        <dbReference type="ARBA" id="ARBA00007689"/>
    </source>
</evidence>
<reference evidence="3 4" key="1">
    <citation type="submission" date="2017-11" db="EMBL/GenBank/DDBJ databases">
        <title>Complete genome of Rhizobium leguminosarum Norway, an ineffective micro-symbiont.</title>
        <authorList>
            <person name="Hoffrichter A."/>
            <person name="Liang J."/>
            <person name="Brachmann A."/>
            <person name="Marin M."/>
        </authorList>
    </citation>
    <scope>NUCLEOTIDE SEQUENCE [LARGE SCALE GENOMIC DNA]</scope>
    <source>
        <strain evidence="3 4">Norway</strain>
        <plasmid evidence="4">Plasmid prln2</plasmid>
    </source>
</reference>
<dbReference type="AlphaFoldDB" id="A0A2K9ZF10"/>
<dbReference type="SUPFAM" id="SSF54909">
    <property type="entry name" value="Dimeric alpha+beta barrel"/>
    <property type="match status" value="1"/>
</dbReference>
<proteinExistence type="inferred from homology"/>
<dbReference type="Pfam" id="PF03795">
    <property type="entry name" value="YCII"/>
    <property type="match status" value="1"/>
</dbReference>
<dbReference type="PANTHER" id="PTHR33606">
    <property type="entry name" value="PROTEIN YCII"/>
    <property type="match status" value="1"/>
</dbReference>
<dbReference type="Proteomes" id="UP000238523">
    <property type="component" value="Plasmid pRLN2"/>
</dbReference>
<evidence type="ECO:0000259" key="2">
    <source>
        <dbReference type="Pfam" id="PF03795"/>
    </source>
</evidence>
<evidence type="ECO:0000313" key="3">
    <source>
        <dbReference type="EMBL" id="AUW46808.1"/>
    </source>
</evidence>
<name>A0A2K9ZF10_RHILE</name>
<geneLocation type="plasmid" evidence="4">
    <name>prln2</name>
</geneLocation>
<dbReference type="EMBL" id="CP025014">
    <property type="protein sequence ID" value="AUW46808.1"/>
    <property type="molecule type" value="Genomic_DNA"/>
</dbReference>
<dbReference type="InterPro" id="IPR011008">
    <property type="entry name" value="Dimeric_a/b-barrel"/>
</dbReference>
<dbReference type="Gene3D" id="3.30.70.1060">
    <property type="entry name" value="Dimeric alpha+beta barrel"/>
    <property type="match status" value="1"/>
</dbReference>
<evidence type="ECO:0000313" key="4">
    <source>
        <dbReference type="Proteomes" id="UP000238523"/>
    </source>
</evidence>
<keyword evidence="3" id="KW-0614">Plasmid</keyword>
<dbReference type="RefSeq" id="WP_105009393.1">
    <property type="nucleotide sequence ID" value="NZ_CAXUSC020000003.1"/>
</dbReference>
<dbReference type="InterPro" id="IPR005545">
    <property type="entry name" value="YCII"/>
</dbReference>
<protein>
    <recommendedName>
        <fullName evidence="2">YCII-related domain-containing protein</fullName>
    </recommendedName>
</protein>
<gene>
    <name evidence="3" type="ORF">CUJ84_pRLN2000265</name>
</gene>
<accession>A0A2K9ZF10</accession>
<dbReference type="InterPro" id="IPR051807">
    <property type="entry name" value="Sec-metab_biosynth-assoc"/>
</dbReference>
<dbReference type="PANTHER" id="PTHR33606:SF3">
    <property type="entry name" value="PROTEIN YCII"/>
    <property type="match status" value="1"/>
</dbReference>
<organism evidence="3 4">
    <name type="scientific">Rhizobium leguminosarum</name>
    <dbReference type="NCBI Taxonomy" id="384"/>
    <lineage>
        <taxon>Bacteria</taxon>
        <taxon>Pseudomonadati</taxon>
        <taxon>Pseudomonadota</taxon>
        <taxon>Alphaproteobacteria</taxon>
        <taxon>Hyphomicrobiales</taxon>
        <taxon>Rhizobiaceae</taxon>
        <taxon>Rhizobium/Agrobacterium group</taxon>
        <taxon>Rhizobium</taxon>
    </lineage>
</organism>
<sequence length="94" mass="10455">MLFAVHCLDHADGLPRRLANYDAHKAYLSAGAVKTIISGPLVADDGETMIGSLFVFEADKIDDIIAFNNDDPFAHANVWRQVDINPFLKRVDNR</sequence>